<comment type="caution">
    <text evidence="1">The sequence shown here is derived from an EMBL/GenBank/DDBJ whole genome shotgun (WGS) entry which is preliminary data.</text>
</comment>
<accession>A0A5U3IWS3</accession>
<dbReference type="Proteomes" id="UP000839610">
    <property type="component" value="Unassembled WGS sequence"/>
</dbReference>
<dbReference type="EMBL" id="AAGLUV010000033">
    <property type="protein sequence ID" value="EBP4586482.1"/>
    <property type="molecule type" value="Genomic_DNA"/>
</dbReference>
<evidence type="ECO:0000313" key="1">
    <source>
        <dbReference type="EMBL" id="EBP4586482.1"/>
    </source>
</evidence>
<protein>
    <submittedName>
        <fullName evidence="1">Uncharacterized protein</fullName>
    </submittedName>
</protein>
<dbReference type="AlphaFoldDB" id="A0A5U3IWS3"/>
<name>A0A5U3IWS3_SALER</name>
<gene>
    <name evidence="1" type="ORF">VH79_25585</name>
</gene>
<organism evidence="1">
    <name type="scientific">Salmonella enterica</name>
    <name type="common">Salmonella choleraesuis</name>
    <dbReference type="NCBI Taxonomy" id="28901"/>
    <lineage>
        <taxon>Bacteria</taxon>
        <taxon>Pseudomonadati</taxon>
        <taxon>Pseudomonadota</taxon>
        <taxon>Gammaproteobacteria</taxon>
        <taxon>Enterobacterales</taxon>
        <taxon>Enterobacteriaceae</taxon>
        <taxon>Salmonella</taxon>
    </lineage>
</organism>
<proteinExistence type="predicted"/>
<sequence>MKKIYIYGENKVTVTIMRDCVKELLSGPPYNEPEPDFCYAGVIHDAGILLNRIQNSVYPPVVLLNIQPRENIILLQALREIREGVGIAVFCENMLYSDKIVSGWFNTTLLLDTDLADASMSRYIRLAMIKSQLKYRKITECKQKENLVAELTEKLPETVSQLDYILHISLLSEPLTRKERAMVSYLREGVSVEQAAVLSGSSVNMMNMWFRSLCDKLLTRKQAEENFVLSESMQRNSFKK</sequence>
<reference evidence="1" key="1">
    <citation type="submission" date="2018-07" db="EMBL/GenBank/DDBJ databases">
        <authorList>
            <consortium name="GenomeTrakr network: Whole genome sequencing for foodborne pathogen traceback"/>
        </authorList>
    </citation>
    <scope>NUCLEOTIDE SEQUENCE [LARGE SCALE GENOMIC DNA]</scope>
    <source>
        <strain evidence="1">FDA00008842</strain>
    </source>
</reference>